<accession>A0AA36J9V0</accession>
<evidence type="ECO:0000313" key="3">
    <source>
        <dbReference type="Proteomes" id="UP001178507"/>
    </source>
</evidence>
<comment type="caution">
    <text evidence="2">The sequence shown here is derived from an EMBL/GenBank/DDBJ whole genome shotgun (WGS) entry which is preliminary data.</text>
</comment>
<dbReference type="SUPFAM" id="SSF143503">
    <property type="entry name" value="PUG domain-like"/>
    <property type="match status" value="1"/>
</dbReference>
<dbReference type="AlphaFoldDB" id="A0AA36J9V0"/>
<dbReference type="InterPro" id="IPR051986">
    <property type="entry name" value="Innate_Immune_Apopt_Reg"/>
</dbReference>
<feature type="compositionally biased region" description="Polar residues" evidence="1">
    <location>
        <begin position="510"/>
        <end position="519"/>
    </location>
</feature>
<dbReference type="Gene3D" id="1.20.58.2190">
    <property type="match status" value="1"/>
</dbReference>
<organism evidence="2 3">
    <name type="scientific">Effrenium voratum</name>
    <dbReference type="NCBI Taxonomy" id="2562239"/>
    <lineage>
        <taxon>Eukaryota</taxon>
        <taxon>Sar</taxon>
        <taxon>Alveolata</taxon>
        <taxon>Dinophyceae</taxon>
        <taxon>Suessiales</taxon>
        <taxon>Symbiodiniaceae</taxon>
        <taxon>Effrenium</taxon>
    </lineage>
</organism>
<dbReference type="PANTHER" id="PTHR16295">
    <property type="entry name" value="TRAF-TYPE ZINC FINGER PROTEIN-RELATED"/>
    <property type="match status" value="1"/>
</dbReference>
<evidence type="ECO:0000256" key="1">
    <source>
        <dbReference type="SAM" id="MobiDB-lite"/>
    </source>
</evidence>
<feature type="compositionally biased region" description="Low complexity" evidence="1">
    <location>
        <begin position="538"/>
        <end position="549"/>
    </location>
</feature>
<feature type="compositionally biased region" description="Low complexity" evidence="1">
    <location>
        <begin position="429"/>
        <end position="442"/>
    </location>
</feature>
<dbReference type="CDD" id="cd09212">
    <property type="entry name" value="PUB"/>
    <property type="match status" value="1"/>
</dbReference>
<protein>
    <submittedName>
        <fullName evidence="2">Uncharacterized protein</fullName>
    </submittedName>
</protein>
<reference evidence="2" key="1">
    <citation type="submission" date="2023-08" db="EMBL/GenBank/DDBJ databases">
        <authorList>
            <person name="Chen Y."/>
            <person name="Shah S."/>
            <person name="Dougan E. K."/>
            <person name="Thang M."/>
            <person name="Chan C."/>
        </authorList>
    </citation>
    <scope>NUCLEOTIDE SEQUENCE</scope>
</reference>
<proteinExistence type="predicted"/>
<feature type="compositionally biased region" description="Basic and acidic residues" evidence="1">
    <location>
        <begin position="443"/>
        <end position="468"/>
    </location>
</feature>
<dbReference type="GO" id="GO:0005739">
    <property type="term" value="C:mitochondrion"/>
    <property type="evidence" value="ECO:0007669"/>
    <property type="project" value="TreeGrafter"/>
</dbReference>
<dbReference type="EMBL" id="CAUJNA010003430">
    <property type="protein sequence ID" value="CAJ1401786.1"/>
    <property type="molecule type" value="Genomic_DNA"/>
</dbReference>
<dbReference type="InterPro" id="IPR036339">
    <property type="entry name" value="PUB-like_dom_sf"/>
</dbReference>
<dbReference type="Pfam" id="PF13913">
    <property type="entry name" value="zf-C2HC_2"/>
    <property type="match status" value="4"/>
</dbReference>
<gene>
    <name evidence="2" type="ORF">EVOR1521_LOCUS24865</name>
</gene>
<feature type="compositionally biased region" description="Polar residues" evidence="1">
    <location>
        <begin position="469"/>
        <end position="501"/>
    </location>
</feature>
<feature type="region of interest" description="Disordered" evidence="1">
    <location>
        <begin position="407"/>
        <end position="550"/>
    </location>
</feature>
<feature type="compositionally biased region" description="Basic and acidic residues" evidence="1">
    <location>
        <begin position="523"/>
        <end position="535"/>
    </location>
</feature>
<keyword evidence="3" id="KW-1185">Reference proteome</keyword>
<name>A0AA36J9V0_9DINO</name>
<sequence length="577" mass="62677">MAFFAKGQCCPICSQSFLANSAKYHIKACARQTLAQLDTCSSCGRLVRKEDLKEHAARCRARGAEAASEGSEGLRKTWQEKGKVLRVTLAKIEAGEIGSLDPRGFFLCSICGQQGLGLTEVLSHEEACRQRLSTDGHVSRPDAMTSVDASAGEDGGLPVSLAQAFADLKQEILKVAADEAESSCLLALSIDRLRDVARNACFLEEKKYRRLRLSNPAVAEAIGRWQSSIRMLEAVGFESVMHTSKTGTDPEPHLMLPCQLAESTLQVFLDILDGKQVAQPDTAASTTSAVLEECCYCHRKFRFDRIAKHETRCPESKPRTAKFDAARKLLGGTPGEHHIPDVRELLGRREGGLGSTKLPPLVMKHHNGDGTGAFTDLHECNRCKRRFSAEALEKHAKRCNAPLARTSEVDRPHVRPLGAESEAARRSTPRASRPSSASSAASRSRDPKLPRDGRDSNPKPRPEAKPERTSTPSRAERTSTPSRAERTSTPSRAERTSTPSRATRADRPTSSRATPSLPSLSRAEPREPREAHAEPVKASSAYPLPAPSAKQEISAAVMKSAVALGSLNIVSFLLSRA</sequence>
<dbReference type="PANTHER" id="PTHR16295:SF10">
    <property type="entry name" value="EXPRESSED PROTEIN"/>
    <property type="match status" value="1"/>
</dbReference>
<dbReference type="Proteomes" id="UP001178507">
    <property type="component" value="Unassembled WGS sequence"/>
</dbReference>
<evidence type="ECO:0000313" key="2">
    <source>
        <dbReference type="EMBL" id="CAJ1401786.1"/>
    </source>
</evidence>